<evidence type="ECO:0000256" key="1">
    <source>
        <dbReference type="ARBA" id="ARBA00004651"/>
    </source>
</evidence>
<dbReference type="EMBL" id="MRCB01000020">
    <property type="protein sequence ID" value="OKH21458.1"/>
    <property type="molecule type" value="Genomic_DNA"/>
</dbReference>
<dbReference type="GO" id="GO:0016763">
    <property type="term" value="F:pentosyltransferase activity"/>
    <property type="evidence" value="ECO:0007669"/>
    <property type="project" value="TreeGrafter"/>
</dbReference>
<feature type="transmembrane region" description="Helical" evidence="8">
    <location>
        <begin position="443"/>
        <end position="461"/>
    </location>
</feature>
<dbReference type="OrthoDB" id="9764517at2"/>
<keyword evidence="6 8" id="KW-1133">Transmembrane helix</keyword>
<dbReference type="Proteomes" id="UP000186868">
    <property type="component" value="Unassembled WGS sequence"/>
</dbReference>
<keyword evidence="4 10" id="KW-0808">Transferase</keyword>
<reference evidence="10 11" key="1">
    <citation type="submission" date="2016-11" db="EMBL/GenBank/DDBJ databases">
        <title>Draft Genome Sequences of Nine Cyanobacterial Strains from Diverse Habitats.</title>
        <authorList>
            <person name="Zhu T."/>
            <person name="Hou S."/>
            <person name="Lu X."/>
            <person name="Hess W.R."/>
        </authorList>
    </citation>
    <scope>NUCLEOTIDE SEQUENCE [LARGE SCALE GENOMIC DNA]</scope>
    <source>
        <strain evidence="10 11">NIES-593</strain>
    </source>
</reference>
<evidence type="ECO:0000256" key="5">
    <source>
        <dbReference type="ARBA" id="ARBA00022692"/>
    </source>
</evidence>
<dbReference type="InterPro" id="IPR050297">
    <property type="entry name" value="LipidA_mod_glycosyltrf_83"/>
</dbReference>
<sequence length="653" mass="73920">MLASLLLISLILLFLIFLSAEIDWRSAFLSAAVIWGILTTAFTEVLSLFKFLTFGTVLATWGLTIVISGFIYYRLIREGKREFKGLKIFQLTPVSAILLGGVVFILAIVGLISIVAPPNNWDSMTYHMPRVVHWIQNHSVAHYPTYDSAQLVHPPFAEFAIMHLQILSGGDRLANLVQWLAMAGSIIGVSLIAKQLDADRRGQILAAVFCTTIPMGILQASSTQNDYVVAFWLVCLAHYVLSILPHKKPPTLLVFAIGACLGLAILTKSSGYILAFPFMVWLFCWYVNRLRWRLWQPFCIVTGTFLLLNIGHYLRNIDLYGSPIATVDYTDDYKIEVYSLQTWISNILRNLSLHVDIVRYLNLQSFITPITGKVEKLISIIHGFLGVDINDPRTTFPANSYRVPSLSFDENVAGNPLHFFILLASLIGFWLKGELRKNQKVIGYLLTLIGGFLLLCFMLKIQPYHSRHHLTLFVLFSAFVGLVFSKIANRYIVTALAVILIVTSLPFVFENKFRPIAAEKNIFNTPRSELYFTNRPHISASYLGAINFLKTQNCTNIGFSLGGEAIPSHLDWEYPFWALLQEDRGQKIRFQHILHPDNTSSRFLQESPYKDFTACAIIATRNSKQEPVKEMVVNGTTYITKWSREFVSVLMKQ</sequence>
<evidence type="ECO:0000256" key="6">
    <source>
        <dbReference type="ARBA" id="ARBA00022989"/>
    </source>
</evidence>
<organism evidence="10 11">
    <name type="scientific">Hydrococcus rivularis NIES-593</name>
    <dbReference type="NCBI Taxonomy" id="1921803"/>
    <lineage>
        <taxon>Bacteria</taxon>
        <taxon>Bacillati</taxon>
        <taxon>Cyanobacteriota</taxon>
        <taxon>Cyanophyceae</taxon>
        <taxon>Pleurocapsales</taxon>
        <taxon>Hydrococcaceae</taxon>
        <taxon>Hydrococcus</taxon>
    </lineage>
</organism>
<dbReference type="PANTHER" id="PTHR33908">
    <property type="entry name" value="MANNOSYLTRANSFERASE YKCB-RELATED"/>
    <property type="match status" value="1"/>
</dbReference>
<evidence type="ECO:0000259" key="9">
    <source>
        <dbReference type="Pfam" id="PF13231"/>
    </source>
</evidence>
<keyword evidence="11" id="KW-1185">Reference proteome</keyword>
<comment type="subcellular location">
    <subcellularLocation>
        <location evidence="1">Cell membrane</location>
        <topology evidence="1">Multi-pass membrane protein</topology>
    </subcellularLocation>
</comment>
<dbReference type="PANTHER" id="PTHR33908:SF11">
    <property type="entry name" value="MEMBRANE PROTEIN"/>
    <property type="match status" value="1"/>
</dbReference>
<keyword evidence="3" id="KW-0328">Glycosyltransferase</keyword>
<evidence type="ECO:0000313" key="10">
    <source>
        <dbReference type="EMBL" id="OKH21458.1"/>
    </source>
</evidence>
<evidence type="ECO:0000256" key="3">
    <source>
        <dbReference type="ARBA" id="ARBA00022676"/>
    </source>
</evidence>
<evidence type="ECO:0000256" key="4">
    <source>
        <dbReference type="ARBA" id="ARBA00022679"/>
    </source>
</evidence>
<name>A0A1U7HD43_9CYAN</name>
<accession>A0A1U7HD43</accession>
<feature type="transmembrane region" description="Helical" evidence="8">
    <location>
        <begin position="204"/>
        <end position="221"/>
    </location>
</feature>
<keyword evidence="2" id="KW-1003">Cell membrane</keyword>
<feature type="transmembrane region" description="Helical" evidence="8">
    <location>
        <begin position="94"/>
        <end position="116"/>
    </location>
</feature>
<gene>
    <name evidence="10" type="ORF">NIES593_15815</name>
</gene>
<evidence type="ECO:0000313" key="11">
    <source>
        <dbReference type="Proteomes" id="UP000186868"/>
    </source>
</evidence>
<dbReference type="GO" id="GO:0005886">
    <property type="term" value="C:plasma membrane"/>
    <property type="evidence" value="ECO:0007669"/>
    <property type="project" value="UniProtKB-SubCell"/>
</dbReference>
<dbReference type="STRING" id="1921803.NIES593_15815"/>
<keyword evidence="7 8" id="KW-0472">Membrane</keyword>
<dbReference type="AlphaFoldDB" id="A0A1U7HD43"/>
<feature type="transmembrane region" description="Helical" evidence="8">
    <location>
        <begin position="467"/>
        <end position="484"/>
    </location>
</feature>
<feature type="transmembrane region" description="Helical" evidence="8">
    <location>
        <begin position="227"/>
        <end position="244"/>
    </location>
</feature>
<evidence type="ECO:0000256" key="8">
    <source>
        <dbReference type="SAM" id="Phobius"/>
    </source>
</evidence>
<feature type="domain" description="Glycosyltransferase RgtA/B/C/D-like" evidence="9">
    <location>
        <begin position="153"/>
        <end position="297"/>
    </location>
</feature>
<evidence type="ECO:0000256" key="7">
    <source>
        <dbReference type="ARBA" id="ARBA00023136"/>
    </source>
</evidence>
<proteinExistence type="predicted"/>
<feature type="transmembrane region" description="Helical" evidence="8">
    <location>
        <begin position="251"/>
        <end position="266"/>
    </location>
</feature>
<protein>
    <submittedName>
        <fullName evidence="10">4-amino-4-deoxy-L-arabinose transferase</fullName>
    </submittedName>
</protein>
<comment type="caution">
    <text evidence="10">The sequence shown here is derived from an EMBL/GenBank/DDBJ whole genome shotgun (WGS) entry which is preliminary data.</text>
</comment>
<keyword evidence="5 8" id="KW-0812">Transmembrane</keyword>
<feature type="transmembrane region" description="Helical" evidence="8">
    <location>
        <begin position="295"/>
        <end position="314"/>
    </location>
</feature>
<dbReference type="GO" id="GO:0009103">
    <property type="term" value="P:lipopolysaccharide biosynthetic process"/>
    <property type="evidence" value="ECO:0007669"/>
    <property type="project" value="UniProtKB-ARBA"/>
</dbReference>
<feature type="transmembrane region" description="Helical" evidence="8">
    <location>
        <begin position="491"/>
        <end position="509"/>
    </location>
</feature>
<dbReference type="Pfam" id="PF13231">
    <property type="entry name" value="PMT_2"/>
    <property type="match status" value="1"/>
</dbReference>
<feature type="transmembrane region" description="Helical" evidence="8">
    <location>
        <begin position="52"/>
        <end position="73"/>
    </location>
</feature>
<dbReference type="InterPro" id="IPR038731">
    <property type="entry name" value="RgtA/B/C-like"/>
</dbReference>
<feature type="transmembrane region" description="Helical" evidence="8">
    <location>
        <begin position="173"/>
        <end position="192"/>
    </location>
</feature>
<evidence type="ECO:0000256" key="2">
    <source>
        <dbReference type="ARBA" id="ARBA00022475"/>
    </source>
</evidence>